<evidence type="ECO:0000256" key="3">
    <source>
        <dbReference type="ARBA" id="ARBA00022764"/>
    </source>
</evidence>
<keyword evidence="3" id="KW-0574">Periplasm</keyword>
<dbReference type="InterPro" id="IPR005653">
    <property type="entry name" value="OstA-like_N"/>
</dbReference>
<organism evidence="6 7">
    <name type="scientific">Dokdonella koreensis DS-123</name>
    <dbReference type="NCBI Taxonomy" id="1300342"/>
    <lineage>
        <taxon>Bacteria</taxon>
        <taxon>Pseudomonadati</taxon>
        <taxon>Pseudomonadota</taxon>
        <taxon>Gammaproteobacteria</taxon>
        <taxon>Lysobacterales</taxon>
        <taxon>Rhodanobacteraceae</taxon>
        <taxon>Dokdonella</taxon>
    </lineage>
</organism>
<name>A0A160DUJ2_9GAMM</name>
<dbReference type="PANTHER" id="PTHR36504">
    <property type="entry name" value="LIPOPOLYSACCHARIDE EXPORT SYSTEM PROTEIN LPTA"/>
    <property type="match status" value="1"/>
</dbReference>
<dbReference type="GO" id="GO:0015920">
    <property type="term" value="P:lipopolysaccharide transport"/>
    <property type="evidence" value="ECO:0007669"/>
    <property type="project" value="InterPro"/>
</dbReference>
<evidence type="ECO:0000256" key="4">
    <source>
        <dbReference type="SAM" id="SignalP"/>
    </source>
</evidence>
<dbReference type="RefSeq" id="WP_067646102.1">
    <property type="nucleotide sequence ID" value="NZ_CP015249.1"/>
</dbReference>
<feature type="domain" description="Organic solvent tolerance-like N-terminal" evidence="5">
    <location>
        <begin position="65"/>
        <end position="171"/>
    </location>
</feature>
<reference evidence="6 7" key="1">
    <citation type="submission" date="2016-04" db="EMBL/GenBank/DDBJ databases">
        <title>Complete genome sequence of Dokdonella koreensis DS-123T.</title>
        <authorList>
            <person name="Kim J.F."/>
            <person name="Lee H."/>
            <person name="Kwak M.-J."/>
        </authorList>
    </citation>
    <scope>NUCLEOTIDE SEQUENCE [LARGE SCALE GENOMIC DNA]</scope>
    <source>
        <strain evidence="6 7">DS-123</strain>
    </source>
</reference>
<keyword evidence="7" id="KW-1185">Reference proteome</keyword>
<dbReference type="GO" id="GO:0001530">
    <property type="term" value="F:lipopolysaccharide binding"/>
    <property type="evidence" value="ECO:0007669"/>
    <property type="project" value="InterPro"/>
</dbReference>
<dbReference type="NCBIfam" id="TIGR03002">
    <property type="entry name" value="outer_YhbN_LptA"/>
    <property type="match status" value="1"/>
</dbReference>
<evidence type="ECO:0000259" key="5">
    <source>
        <dbReference type="Pfam" id="PF03968"/>
    </source>
</evidence>
<dbReference type="GO" id="GO:0030288">
    <property type="term" value="C:outer membrane-bounded periplasmic space"/>
    <property type="evidence" value="ECO:0007669"/>
    <property type="project" value="TreeGrafter"/>
</dbReference>
<keyword evidence="1" id="KW-0813">Transport</keyword>
<dbReference type="Pfam" id="PF03968">
    <property type="entry name" value="LptD_N"/>
    <property type="match status" value="1"/>
</dbReference>
<dbReference type="InterPro" id="IPR014340">
    <property type="entry name" value="LptA"/>
</dbReference>
<dbReference type="GO" id="GO:0017089">
    <property type="term" value="F:glycolipid transfer activity"/>
    <property type="evidence" value="ECO:0007669"/>
    <property type="project" value="TreeGrafter"/>
</dbReference>
<evidence type="ECO:0000256" key="1">
    <source>
        <dbReference type="ARBA" id="ARBA00022448"/>
    </source>
</evidence>
<gene>
    <name evidence="6" type="ORF">I596_1687</name>
</gene>
<evidence type="ECO:0000256" key="2">
    <source>
        <dbReference type="ARBA" id="ARBA00022729"/>
    </source>
</evidence>
<evidence type="ECO:0000313" key="7">
    <source>
        <dbReference type="Proteomes" id="UP000076830"/>
    </source>
</evidence>
<dbReference type="STRING" id="1300342.I596_1687"/>
<dbReference type="PANTHER" id="PTHR36504:SF1">
    <property type="entry name" value="LIPOPOLYSACCHARIDE EXPORT SYSTEM PROTEIN LPTA"/>
    <property type="match status" value="1"/>
</dbReference>
<dbReference type="Gene3D" id="2.60.450.10">
    <property type="entry name" value="Lipopolysaccharide (LPS) transport protein A like domain"/>
    <property type="match status" value="1"/>
</dbReference>
<evidence type="ECO:0000313" key="6">
    <source>
        <dbReference type="EMBL" id="ANB17711.1"/>
    </source>
</evidence>
<feature type="signal peptide" evidence="4">
    <location>
        <begin position="1"/>
        <end position="36"/>
    </location>
</feature>
<dbReference type="KEGG" id="dko:I596_1687"/>
<dbReference type="GO" id="GO:0009279">
    <property type="term" value="C:cell outer membrane"/>
    <property type="evidence" value="ECO:0007669"/>
    <property type="project" value="TreeGrafter"/>
</dbReference>
<dbReference type="AlphaFoldDB" id="A0A160DUJ2"/>
<proteinExistence type="predicted"/>
<accession>A0A160DUJ2</accession>
<sequence length="200" mass="20657">MSTTPSNPVHVGVDSPLARALLLLAAVLLPAGPALALSTDRNQPLDIKAQYQRLTQGRATGSDTNFGTLTGNVRVEQGSLKAQGDEAKLYDTAKGGGAGGDNQVRRIVLTGKPARLEQRMDGDGGLMKATAATIEFNTDTGVADLNGDVVVVQEGRSEFRGAQMTYNTNTGAMEGGSSAPGSEVHLRFLPKTAPPAAGTP</sequence>
<dbReference type="OrthoDB" id="9795964at2"/>
<dbReference type="Proteomes" id="UP000076830">
    <property type="component" value="Chromosome"/>
</dbReference>
<keyword evidence="2 4" id="KW-0732">Signal</keyword>
<feature type="chain" id="PRO_5007813153" evidence="4">
    <location>
        <begin position="37"/>
        <end position="200"/>
    </location>
</feature>
<dbReference type="InterPro" id="IPR052037">
    <property type="entry name" value="LPS_export_LptA"/>
</dbReference>
<protein>
    <submittedName>
        <fullName evidence="6">Lipopolysaccharide transport periplasmic protein LptA</fullName>
    </submittedName>
</protein>
<dbReference type="EMBL" id="CP015249">
    <property type="protein sequence ID" value="ANB17711.1"/>
    <property type="molecule type" value="Genomic_DNA"/>
</dbReference>